<keyword evidence="2" id="KW-1185">Reference proteome</keyword>
<dbReference type="EMBL" id="CM044706">
    <property type="protein sequence ID" value="KAI5658879.1"/>
    <property type="molecule type" value="Genomic_DNA"/>
</dbReference>
<gene>
    <name evidence="1" type="ORF">M9H77_27672</name>
</gene>
<dbReference type="Proteomes" id="UP001060085">
    <property type="component" value="Linkage Group LG06"/>
</dbReference>
<evidence type="ECO:0000313" key="2">
    <source>
        <dbReference type="Proteomes" id="UP001060085"/>
    </source>
</evidence>
<organism evidence="1 2">
    <name type="scientific">Catharanthus roseus</name>
    <name type="common">Madagascar periwinkle</name>
    <name type="synonym">Vinca rosea</name>
    <dbReference type="NCBI Taxonomy" id="4058"/>
    <lineage>
        <taxon>Eukaryota</taxon>
        <taxon>Viridiplantae</taxon>
        <taxon>Streptophyta</taxon>
        <taxon>Embryophyta</taxon>
        <taxon>Tracheophyta</taxon>
        <taxon>Spermatophyta</taxon>
        <taxon>Magnoliopsida</taxon>
        <taxon>eudicotyledons</taxon>
        <taxon>Gunneridae</taxon>
        <taxon>Pentapetalae</taxon>
        <taxon>asterids</taxon>
        <taxon>lamiids</taxon>
        <taxon>Gentianales</taxon>
        <taxon>Apocynaceae</taxon>
        <taxon>Rauvolfioideae</taxon>
        <taxon>Vinceae</taxon>
        <taxon>Catharanthinae</taxon>
        <taxon>Catharanthus</taxon>
    </lineage>
</organism>
<proteinExistence type="predicted"/>
<sequence>MGFKSKIPHRKPLIFSLFILSFTLILIVLYIKCLQCENPRKPLRHLVDHQTQYPKWYQEIIANEIGERRARIGLVNIDIEKNRENIGFIVEGDEAEIVKINFEPVADHIQWNDLFPDWINEANPIEQKCPEIPMPQGFEDYGEFDVIVAKVPRSGRIMMETNRDVFRLQVNLIVANMLVGNSRNIEDNIMAMKKKFVVFMGNNNCGPMWEIFRCDDLLWNEGIWSIYKPDLRRLKHKLMMPVGSCKIAPPFAESGQEGWRRYALNMSLYQPKEAYVTVLHSSEAYVCGAIALAQSLIKSNTTKDLILLADDHISQNSLKVLVESGWKIKKIKRIRSSNAPKNAYNEWNYSKLRIWQLTEYDKVMFIDSDLLVLRNLDEFFLYPQISAVWNDGFLFNSGLMLIEPSECTFKKLMSKRFKVASYNGGDQGFLNEVFTWWHRWPARLNFLKFFSNESDTEHKIPGDLYAIHYLGLKPWMCYKDYDCNWDIQWYQKFASDFAHEKWWQIYESMPKKSRPFCDLTPKMDARIKKWRANAGNENLADGHWKIKPFNSNSIPQMVSTNSERVSRKKSKNWLGEVDIVKVNFEPVADHIQWSDLFPRWINEANSLEQNCPEIPMPRFEDYGEFDVIVAKVPCSGLMENRDVFRLQVNLIAANMLARSSWWKKKYAVFMGSCGPMWEIFRCDDLLWSEGIWSIYRPDLRRLKQKLLMPVGACKLAPPLAEISGQEGWPRYALDVSLNQPREAYVTILHSSEEYVCGAIALAQSIIKSNTTKDLVLLVDDHISAKSLQGLIEAGWKVKKIKRIRSSYARKDAYNKWNYSKLRIWQLTEYDKVMFIDSDILVLRNLDEFFLYPQISAVWNDGHLFNSGLMLIEPSECTFRKLMLKRFKVGSYNGGDQGFLNEVFTWWHRWPARLNFLKFFGNQSDNFQHKIPGNLYAIHYLGLKPWICYQDYDCNWDIPRYQDFASDFAHEKWWQIYGSMPKKLRPFCDLTPKMDARIKKWRVKAEKFNLPNRHWKIKVKDRRRHL</sequence>
<evidence type="ECO:0000313" key="1">
    <source>
        <dbReference type="EMBL" id="KAI5658879.1"/>
    </source>
</evidence>
<reference evidence="2" key="1">
    <citation type="journal article" date="2023" name="Nat. Plants">
        <title>Single-cell RNA sequencing provides a high-resolution roadmap for understanding the multicellular compartmentation of specialized metabolism.</title>
        <authorList>
            <person name="Sun S."/>
            <person name="Shen X."/>
            <person name="Li Y."/>
            <person name="Li Y."/>
            <person name="Wang S."/>
            <person name="Li R."/>
            <person name="Zhang H."/>
            <person name="Shen G."/>
            <person name="Guo B."/>
            <person name="Wei J."/>
            <person name="Xu J."/>
            <person name="St-Pierre B."/>
            <person name="Chen S."/>
            <person name="Sun C."/>
        </authorList>
    </citation>
    <scope>NUCLEOTIDE SEQUENCE [LARGE SCALE GENOMIC DNA]</scope>
</reference>
<comment type="caution">
    <text evidence="1">The sequence shown here is derived from an EMBL/GenBank/DDBJ whole genome shotgun (WGS) entry which is preliminary data.</text>
</comment>
<accession>A0ACC0AE11</accession>
<name>A0ACC0AE11_CATRO</name>
<protein>
    <submittedName>
        <fullName evidence="1">Uncharacterized protein</fullName>
    </submittedName>
</protein>